<feature type="transmembrane region" description="Helical" evidence="7">
    <location>
        <begin position="20"/>
        <end position="38"/>
    </location>
</feature>
<dbReference type="RefSeq" id="WP_117003901.1">
    <property type="nucleotide sequence ID" value="NZ_BMJS01000050.1"/>
</dbReference>
<evidence type="ECO:0000256" key="4">
    <source>
        <dbReference type="ARBA" id="ARBA00022741"/>
    </source>
</evidence>
<evidence type="ECO:0000313" key="10">
    <source>
        <dbReference type="Proteomes" id="UP000636949"/>
    </source>
</evidence>
<dbReference type="Gene3D" id="3.30.565.10">
    <property type="entry name" value="Histidine kinase-like ATPase, C-terminal domain"/>
    <property type="match status" value="1"/>
</dbReference>
<dbReference type="InterPro" id="IPR005467">
    <property type="entry name" value="His_kinase_dom"/>
</dbReference>
<protein>
    <recommendedName>
        <fullName evidence="2">histidine kinase</fullName>
        <ecNumber evidence="2">2.7.13.3</ecNumber>
    </recommendedName>
</protein>
<sequence length="330" mass="38914">MQTTNKQHHKLLKKVLKPEYLVSCITIIMLFRLSQHLAEQKDRTAALDLAEYYYIYASITLAILSLFLIFVIAYYIYFKITRFIRETRKVILGYSDYETTLKQGYFFKQHLKLNQLVKDVLRRQKSDMLTMLHDLRTPYTRLSFKLELDYNAAYNAVKEDINEIKVITGHSLAKLKENQLLTEQKEPIEITGFIEQLFIDYERMLIQDNKQITLNLALNIDQKIYVMIKPFKLKRVLYNLLNNAIEYANTNIHLSLEITEQQVRITIADDGVIQQNLDLNAMKQLFWHHSKNGHGIGLYSVAKILSEHQSELQFTQTHHGKSFYFELKPI</sequence>
<dbReference type="PANTHER" id="PTHR44936">
    <property type="entry name" value="SENSOR PROTEIN CREC"/>
    <property type="match status" value="1"/>
</dbReference>
<dbReference type="SMART" id="SM00387">
    <property type="entry name" value="HATPase_c"/>
    <property type="match status" value="1"/>
</dbReference>
<keyword evidence="7" id="KW-1133">Transmembrane helix</keyword>
<keyword evidence="3" id="KW-0808">Transferase</keyword>
<keyword evidence="4" id="KW-0547">Nucleotide-binding</keyword>
<evidence type="ECO:0000256" key="1">
    <source>
        <dbReference type="ARBA" id="ARBA00000085"/>
    </source>
</evidence>
<dbReference type="AlphaFoldDB" id="A0A8J2Z6R6"/>
<dbReference type="EC" id="2.7.13.3" evidence="2"/>
<organism evidence="9 10">
    <name type="scientific">Cysteiniphilum litorale</name>
    <dbReference type="NCBI Taxonomy" id="2056700"/>
    <lineage>
        <taxon>Bacteria</taxon>
        <taxon>Pseudomonadati</taxon>
        <taxon>Pseudomonadota</taxon>
        <taxon>Gammaproteobacteria</taxon>
        <taxon>Thiotrichales</taxon>
        <taxon>Fastidiosibacteraceae</taxon>
        <taxon>Cysteiniphilum</taxon>
    </lineage>
</organism>
<gene>
    <name evidence="9" type="ORF">GCM10010995_26030</name>
</gene>
<reference evidence="9" key="2">
    <citation type="submission" date="2020-09" db="EMBL/GenBank/DDBJ databases">
        <authorList>
            <person name="Sun Q."/>
            <person name="Zhou Y."/>
        </authorList>
    </citation>
    <scope>NUCLEOTIDE SEQUENCE</scope>
    <source>
        <strain evidence="9">CGMCC 1.15758</strain>
    </source>
</reference>
<dbReference type="InterPro" id="IPR003594">
    <property type="entry name" value="HATPase_dom"/>
</dbReference>
<dbReference type="EMBL" id="BMJS01000050">
    <property type="protein sequence ID" value="GGG07278.1"/>
    <property type="molecule type" value="Genomic_DNA"/>
</dbReference>
<evidence type="ECO:0000256" key="2">
    <source>
        <dbReference type="ARBA" id="ARBA00012438"/>
    </source>
</evidence>
<evidence type="ECO:0000256" key="7">
    <source>
        <dbReference type="SAM" id="Phobius"/>
    </source>
</evidence>
<evidence type="ECO:0000256" key="6">
    <source>
        <dbReference type="ARBA" id="ARBA00022840"/>
    </source>
</evidence>
<dbReference type="Proteomes" id="UP000636949">
    <property type="component" value="Unassembled WGS sequence"/>
</dbReference>
<dbReference type="GO" id="GO:0004673">
    <property type="term" value="F:protein histidine kinase activity"/>
    <property type="evidence" value="ECO:0007669"/>
    <property type="project" value="UniProtKB-EC"/>
</dbReference>
<evidence type="ECO:0000256" key="3">
    <source>
        <dbReference type="ARBA" id="ARBA00022679"/>
    </source>
</evidence>
<feature type="transmembrane region" description="Helical" evidence="7">
    <location>
        <begin position="53"/>
        <end position="78"/>
    </location>
</feature>
<evidence type="ECO:0000259" key="8">
    <source>
        <dbReference type="PROSITE" id="PS50109"/>
    </source>
</evidence>
<dbReference type="InterPro" id="IPR036890">
    <property type="entry name" value="HATPase_C_sf"/>
</dbReference>
<dbReference type="GO" id="GO:0005524">
    <property type="term" value="F:ATP binding"/>
    <property type="evidence" value="ECO:0007669"/>
    <property type="project" value="UniProtKB-KW"/>
</dbReference>
<keyword evidence="7" id="KW-0472">Membrane</keyword>
<accession>A0A8J2Z6R6</accession>
<evidence type="ECO:0000256" key="5">
    <source>
        <dbReference type="ARBA" id="ARBA00022777"/>
    </source>
</evidence>
<dbReference type="OrthoDB" id="9804645at2"/>
<dbReference type="PANTHER" id="PTHR44936:SF10">
    <property type="entry name" value="SENSOR PROTEIN RSTB"/>
    <property type="match status" value="1"/>
</dbReference>
<dbReference type="SUPFAM" id="SSF55874">
    <property type="entry name" value="ATPase domain of HSP90 chaperone/DNA topoisomerase II/histidine kinase"/>
    <property type="match status" value="1"/>
</dbReference>
<keyword evidence="7" id="KW-0812">Transmembrane</keyword>
<comment type="caution">
    <text evidence="9">The sequence shown here is derived from an EMBL/GenBank/DDBJ whole genome shotgun (WGS) entry which is preliminary data.</text>
</comment>
<dbReference type="Pfam" id="PF02518">
    <property type="entry name" value="HATPase_c"/>
    <property type="match status" value="1"/>
</dbReference>
<name>A0A8J2Z6R6_9GAMM</name>
<comment type="catalytic activity">
    <reaction evidence="1">
        <text>ATP + protein L-histidine = ADP + protein N-phospho-L-histidine.</text>
        <dbReference type="EC" id="2.7.13.3"/>
    </reaction>
</comment>
<dbReference type="PROSITE" id="PS50109">
    <property type="entry name" value="HIS_KIN"/>
    <property type="match status" value="1"/>
</dbReference>
<feature type="domain" description="Histidine kinase" evidence="8">
    <location>
        <begin position="130"/>
        <end position="330"/>
    </location>
</feature>
<dbReference type="InterPro" id="IPR050980">
    <property type="entry name" value="2C_sensor_his_kinase"/>
</dbReference>
<evidence type="ECO:0000313" key="9">
    <source>
        <dbReference type="EMBL" id="GGG07278.1"/>
    </source>
</evidence>
<keyword evidence="10" id="KW-1185">Reference proteome</keyword>
<proteinExistence type="predicted"/>
<reference evidence="9" key="1">
    <citation type="journal article" date="2014" name="Int. J. Syst. Evol. Microbiol.">
        <title>Complete genome sequence of Corynebacterium casei LMG S-19264T (=DSM 44701T), isolated from a smear-ripened cheese.</title>
        <authorList>
            <consortium name="US DOE Joint Genome Institute (JGI-PGF)"/>
            <person name="Walter F."/>
            <person name="Albersmeier A."/>
            <person name="Kalinowski J."/>
            <person name="Ruckert C."/>
        </authorList>
    </citation>
    <scope>NUCLEOTIDE SEQUENCE</scope>
    <source>
        <strain evidence="9">CGMCC 1.15758</strain>
    </source>
</reference>
<keyword evidence="6" id="KW-0067">ATP-binding</keyword>
<keyword evidence="5" id="KW-0418">Kinase</keyword>